<evidence type="ECO:0000256" key="6">
    <source>
        <dbReference type="ARBA" id="ARBA00022840"/>
    </source>
</evidence>
<dbReference type="PROSITE" id="PS00107">
    <property type="entry name" value="PROTEIN_KINASE_ATP"/>
    <property type="match status" value="1"/>
</dbReference>
<feature type="region of interest" description="Disordered" evidence="8">
    <location>
        <begin position="51"/>
        <end position="89"/>
    </location>
</feature>
<dbReference type="PANTHER" id="PTHR43671:SF13">
    <property type="entry name" value="SERINE_THREONINE-PROTEIN KINASE NEK2"/>
    <property type="match status" value="1"/>
</dbReference>
<evidence type="ECO:0000256" key="3">
    <source>
        <dbReference type="ARBA" id="ARBA00022679"/>
    </source>
</evidence>
<dbReference type="GO" id="GO:0004674">
    <property type="term" value="F:protein serine/threonine kinase activity"/>
    <property type="evidence" value="ECO:0007669"/>
    <property type="project" value="UniProtKB-KW"/>
</dbReference>
<dbReference type="Proteomes" id="UP000008631">
    <property type="component" value="Plasmid pISOP01"/>
</dbReference>
<feature type="region of interest" description="Disordered" evidence="8">
    <location>
        <begin position="850"/>
        <end position="882"/>
    </location>
</feature>
<feature type="region of interest" description="Disordered" evidence="8">
    <location>
        <begin position="1"/>
        <end position="39"/>
    </location>
</feature>
<feature type="compositionally biased region" description="Low complexity" evidence="8">
    <location>
        <begin position="919"/>
        <end position="932"/>
    </location>
</feature>
<gene>
    <name evidence="10" type="ordered locus">Isop_3736</name>
</gene>
<dbReference type="SMART" id="SM00220">
    <property type="entry name" value="S_TKc"/>
    <property type="match status" value="1"/>
</dbReference>
<name>E8R6U9_ISOPI</name>
<dbReference type="InterPro" id="IPR008271">
    <property type="entry name" value="Ser/Thr_kinase_AS"/>
</dbReference>
<proteinExistence type="inferred from homology"/>
<feature type="region of interest" description="Disordered" evidence="8">
    <location>
        <begin position="1385"/>
        <end position="1406"/>
    </location>
</feature>
<feature type="compositionally biased region" description="Low complexity" evidence="8">
    <location>
        <begin position="474"/>
        <end position="499"/>
    </location>
</feature>
<sequence length="1498" mass="163857">MSNPPASSSSSSFTFPNGLESPRPHAPASGLSRQDCERDLEQRLARFERMLRQRNAETDPADLRLERADGDDGGSGAGPGEADAPTDPAGDLVVLFDPVADLDDLASYLPEGPPAHRLEVLCELIRSHLEWCHEHLPVSLCPQVEADYLARFPELADKPGLVAAVRFEEQRQRLRRGEPPTPPPRMPTAPDPNLTPNPHPTAAAAGAAGLPWCLTPGDSPGDRSSRSVGDVATAYLLHLRRQSQRDREPRPTPDAAGLARGEPPRTVAVGEAMQRNLLDSRSGGLDPRDRDALALFERLDREAPHLARRIAEAAAALDRLRPGTQLIRGFHLLEQIGRGAFGRVFLARQNRHDLAFRHVVLKVVASECERGEASALARLHHTHIVPIHSVHTAGPLLVICMQYLGRHTLDMVIAARHRAPGRSRKNPAWSGTAAGAAGLDPPTPCWADPSTSWAGGGGSRGEPGRSSWWRRKPGGSTAALGTGSDSSSSLGGSSLNLSSSERRRLKAERRLRTIARLAHRLSDLDQACWFALKLVRALKFAHNRGIQHGDLKPANILVSNHGEPLLLDFNLSRRLRAAVGLEMDRLGGTLPYMAPEALEALAARHPLPPDPRLDLYSLGIVLYELFTGRPPYDTPDGPPAEVVARMIRERRATRPRARIHNPEISPGLEAILLRCLEPRPEDRYQTAGQLAIDLKRHLKHWPLRYAVNPSKRETLGKAIRRRPLVFASIVGILLFIPLVSAYVQKRIDYVVAEGNRNVLEQISATLVVADRFDRIEQEASQLDQAVRGGLVRVLRVGEPARSLAARDLANRLGGEALRLARELLEFERHRDDFQSHHLLLRLLESEHPAAVAPTPAPAPATAGVPTAGDPAPNPPAPAPPSIVERLRSSALHPAHRGRCERLRIVLARALTRLALVADHAASSPPPSLAESPSRAEETHPAELARTADEALDLAHELFAPHQPAAAQLAQRLIPLLDQTRHRHSGSRGQVQREAPAPLAMAFGRPGLFWETPNLAVRDQLELDPVLARAVTEDPRLDHLLVLHAGLQGRLGEEMVRIRAQAAAEATRAALDPDPVPHLVSVLCDRAAGDFPRARARWETIQTRLLKPLQPERFAVVASLGPQEERAWPPGLEDLVWLQADLHRRAADPVQACATYRMLQRLRPNDPAVHLGLAESLVALLETPRPDRALRAWARLRLPDLHPVPSPPGGAGVGPERLVGSSPVQVEPSLVDLAQVTLAEARRELALVQDARDSERPRLILVRDRLERFERALNRDPHLFTVALTTDSDLPPGLTAMEAQPGGGPAGWPKPNAGQDNSDLHAIVRMALHLPIHFGAGDDRDPWEGPPLNLAQIDDLLAALERSRQLDAEHLDLRPLAQALARRIPHAPPSPAAAAGGDPATPPPPEPLVLQARAYRLITSDAATLHRFRDRLEHSPDEIHALDLLIELTLSVNVNGPQTDPLRLQAVLPRLRAWARRLSQLAPSHPRLNQVRPLIEADF</sequence>
<keyword evidence="10" id="KW-0614">Plasmid</keyword>
<dbReference type="InterPro" id="IPR017441">
    <property type="entry name" value="Protein_kinase_ATP_BS"/>
</dbReference>
<dbReference type="HOGENOM" id="CLU_248799_0_0_0"/>
<dbReference type="GO" id="GO:0005524">
    <property type="term" value="F:ATP binding"/>
    <property type="evidence" value="ECO:0007669"/>
    <property type="project" value="UniProtKB-UniRule"/>
</dbReference>
<evidence type="ECO:0000256" key="1">
    <source>
        <dbReference type="ARBA" id="ARBA00010886"/>
    </source>
</evidence>
<dbReference type="eggNOG" id="COG0515">
    <property type="taxonomic scope" value="Bacteria"/>
</dbReference>
<keyword evidence="6 7" id="KW-0067">ATP-binding</keyword>
<protein>
    <recommendedName>
        <fullName evidence="2">non-specific serine/threonine protein kinase</fullName>
        <ecNumber evidence="2">2.7.11.1</ecNumber>
    </recommendedName>
</protein>
<evidence type="ECO:0000256" key="4">
    <source>
        <dbReference type="ARBA" id="ARBA00022741"/>
    </source>
</evidence>
<dbReference type="KEGG" id="ipa:Isop_3736"/>
<dbReference type="InterPro" id="IPR000719">
    <property type="entry name" value="Prot_kinase_dom"/>
</dbReference>
<feature type="compositionally biased region" description="Basic and acidic residues" evidence="8">
    <location>
        <begin position="51"/>
        <end position="70"/>
    </location>
</feature>
<feature type="compositionally biased region" description="Low complexity" evidence="8">
    <location>
        <begin position="850"/>
        <end position="870"/>
    </location>
</feature>
<keyword evidence="10" id="KW-0723">Serine/threonine-protein kinase</keyword>
<dbReference type="Pfam" id="PF00069">
    <property type="entry name" value="Pkinase"/>
    <property type="match status" value="1"/>
</dbReference>
<evidence type="ECO:0000256" key="8">
    <source>
        <dbReference type="SAM" id="MobiDB-lite"/>
    </source>
</evidence>
<evidence type="ECO:0000256" key="7">
    <source>
        <dbReference type="PROSITE-ProRule" id="PRU10141"/>
    </source>
</evidence>
<dbReference type="OrthoDB" id="6111975at2"/>
<evidence type="ECO:0000313" key="11">
    <source>
        <dbReference type="Proteomes" id="UP000008631"/>
    </source>
</evidence>
<dbReference type="CDD" id="cd14014">
    <property type="entry name" value="STKc_PknB_like"/>
    <property type="match status" value="1"/>
</dbReference>
<feature type="compositionally biased region" description="Pro residues" evidence="8">
    <location>
        <begin position="871"/>
        <end position="880"/>
    </location>
</feature>
<dbReference type="EMBL" id="CP002354">
    <property type="protein sequence ID" value="ADV64292.1"/>
    <property type="molecule type" value="Genomic_DNA"/>
</dbReference>
<geneLocation type="plasmid" evidence="10 11">
    <name>pISOP01</name>
</geneLocation>
<dbReference type="InParanoid" id="E8R6U9"/>
<dbReference type="PROSITE" id="PS00108">
    <property type="entry name" value="PROTEIN_KINASE_ST"/>
    <property type="match status" value="1"/>
</dbReference>
<feature type="compositionally biased region" description="Pro residues" evidence="8">
    <location>
        <begin position="179"/>
        <end position="199"/>
    </location>
</feature>
<feature type="compositionally biased region" description="Basic and acidic residues" evidence="8">
    <location>
        <begin position="168"/>
        <end position="178"/>
    </location>
</feature>
<evidence type="ECO:0000256" key="2">
    <source>
        <dbReference type="ARBA" id="ARBA00012513"/>
    </source>
</evidence>
<feature type="region of interest" description="Disordered" evidence="8">
    <location>
        <begin position="168"/>
        <end position="227"/>
    </location>
</feature>
<reference evidence="10 11" key="2">
    <citation type="journal article" date="2011" name="Stand. Genomic Sci.">
        <title>Complete genome sequence of Isosphaera pallida type strain (IS1B).</title>
        <authorList>
            <consortium name="US DOE Joint Genome Institute (JGI-PGF)"/>
            <person name="Goker M."/>
            <person name="Cleland D."/>
            <person name="Saunders E."/>
            <person name="Lapidus A."/>
            <person name="Nolan M."/>
            <person name="Lucas S."/>
            <person name="Hammon N."/>
            <person name="Deshpande S."/>
            <person name="Cheng J.F."/>
            <person name="Tapia R."/>
            <person name="Han C."/>
            <person name="Goodwin L."/>
            <person name="Pitluck S."/>
            <person name="Liolios K."/>
            <person name="Pagani I."/>
            <person name="Ivanova N."/>
            <person name="Mavromatis K."/>
            <person name="Pati A."/>
            <person name="Chen A."/>
            <person name="Palaniappan K."/>
            <person name="Land M."/>
            <person name="Hauser L."/>
            <person name="Chang Y.J."/>
            <person name="Jeffries C.D."/>
            <person name="Detter J.C."/>
            <person name="Beck B."/>
            <person name="Woyke T."/>
            <person name="Bristow J."/>
            <person name="Eisen J.A."/>
            <person name="Markowitz V."/>
            <person name="Hugenholtz P."/>
            <person name="Kyrpides N.C."/>
            <person name="Klenk H.P."/>
        </authorList>
    </citation>
    <scope>NUCLEOTIDE SEQUENCE [LARGE SCALE GENOMIC DNA]</scope>
    <source>
        <strain evidence="11">ATCC 43644 / DSM 9630 / IS1B</strain>
        <plasmid evidence="11">pISOP01</plasmid>
    </source>
</reference>
<dbReference type="InterPro" id="IPR011009">
    <property type="entry name" value="Kinase-like_dom_sf"/>
</dbReference>
<comment type="similarity">
    <text evidence="1">Belongs to the protein kinase superfamily. NEK Ser/Thr protein kinase family. NIMA subfamily.</text>
</comment>
<keyword evidence="3" id="KW-0808">Transferase</keyword>
<dbReference type="Gene3D" id="1.10.510.10">
    <property type="entry name" value="Transferase(Phosphotransferase) domain 1"/>
    <property type="match status" value="2"/>
</dbReference>
<feature type="region of interest" description="Disordered" evidence="8">
    <location>
        <begin position="439"/>
        <end position="502"/>
    </location>
</feature>
<keyword evidence="4 7" id="KW-0547">Nucleotide-binding</keyword>
<dbReference type="InterPro" id="IPR050660">
    <property type="entry name" value="NEK_Ser/Thr_kinase"/>
</dbReference>
<keyword evidence="5 10" id="KW-0418">Kinase</keyword>
<feature type="region of interest" description="Disordered" evidence="8">
    <location>
        <begin position="919"/>
        <end position="941"/>
    </location>
</feature>
<keyword evidence="11" id="KW-1185">Reference proteome</keyword>
<feature type="region of interest" description="Disordered" evidence="8">
    <location>
        <begin position="239"/>
        <end position="266"/>
    </location>
</feature>
<dbReference type="PANTHER" id="PTHR43671">
    <property type="entry name" value="SERINE/THREONINE-PROTEIN KINASE NEK"/>
    <property type="match status" value="1"/>
</dbReference>
<evidence type="ECO:0000313" key="10">
    <source>
        <dbReference type="EMBL" id="ADV64292.1"/>
    </source>
</evidence>
<reference key="1">
    <citation type="submission" date="2010-11" db="EMBL/GenBank/DDBJ databases">
        <title>The complete sequence of plasmid of Isophaera pallida ATCC 43644.</title>
        <authorList>
            <consortium name="US DOE Joint Genome Institute (JGI-PGF)"/>
            <person name="Lucas S."/>
            <person name="Copeland A."/>
            <person name="Lapidus A."/>
            <person name="Bruce D."/>
            <person name="Goodwin L."/>
            <person name="Pitluck S."/>
            <person name="Kyrpides N."/>
            <person name="Mavromatis K."/>
            <person name="Pagani I."/>
            <person name="Ivanova N."/>
            <person name="Saunders E."/>
            <person name="Brettin T."/>
            <person name="Detter J.C."/>
            <person name="Han C."/>
            <person name="Tapia R."/>
            <person name="Land M."/>
            <person name="Hauser L."/>
            <person name="Markowitz V."/>
            <person name="Cheng J.-F."/>
            <person name="Hugenholtz P."/>
            <person name="Woyke T."/>
            <person name="Wu D."/>
            <person name="Eisen J.A."/>
        </authorList>
    </citation>
    <scope>NUCLEOTIDE SEQUENCE</scope>
    <source>
        <strain>ATCC 43644</strain>
    </source>
</reference>
<dbReference type="PROSITE" id="PS50011">
    <property type="entry name" value="PROTEIN_KINASE_DOM"/>
    <property type="match status" value="1"/>
</dbReference>
<accession>E8R6U9</accession>
<feature type="binding site" evidence="7">
    <location>
        <position position="362"/>
    </location>
    <ligand>
        <name>ATP</name>
        <dbReference type="ChEBI" id="CHEBI:30616"/>
    </ligand>
</feature>
<dbReference type="RefSeq" id="WP_013555142.1">
    <property type="nucleotide sequence ID" value="NC_014957.1"/>
</dbReference>
<dbReference type="SUPFAM" id="SSF56112">
    <property type="entry name" value="Protein kinase-like (PK-like)"/>
    <property type="match status" value="1"/>
</dbReference>
<organism evidence="10 11">
    <name type="scientific">Isosphaera pallida (strain ATCC 43644 / DSM 9630 / IS1B)</name>
    <dbReference type="NCBI Taxonomy" id="575540"/>
    <lineage>
        <taxon>Bacteria</taxon>
        <taxon>Pseudomonadati</taxon>
        <taxon>Planctomycetota</taxon>
        <taxon>Planctomycetia</taxon>
        <taxon>Isosphaerales</taxon>
        <taxon>Isosphaeraceae</taxon>
        <taxon>Isosphaera</taxon>
    </lineage>
</organism>
<evidence type="ECO:0000256" key="5">
    <source>
        <dbReference type="ARBA" id="ARBA00022777"/>
    </source>
</evidence>
<evidence type="ECO:0000259" key="9">
    <source>
        <dbReference type="PROSITE" id="PS50011"/>
    </source>
</evidence>
<feature type="compositionally biased region" description="Low complexity" evidence="8">
    <location>
        <begin position="200"/>
        <end position="211"/>
    </location>
</feature>
<dbReference type="EC" id="2.7.11.1" evidence="2"/>
<feature type="domain" description="Protein kinase" evidence="9">
    <location>
        <begin position="330"/>
        <end position="703"/>
    </location>
</feature>